<dbReference type="Gene3D" id="3.40.50.11350">
    <property type="match status" value="1"/>
</dbReference>
<name>A0A538U8M5_UNCEI</name>
<accession>A0A538U8M5</accession>
<dbReference type="InterPro" id="IPR002516">
    <property type="entry name" value="Glyco_trans_11"/>
</dbReference>
<organism evidence="3 4">
    <name type="scientific">Eiseniibacteriota bacterium</name>
    <dbReference type="NCBI Taxonomy" id="2212470"/>
    <lineage>
        <taxon>Bacteria</taxon>
        <taxon>Candidatus Eiseniibacteriota</taxon>
    </lineage>
</organism>
<reference evidence="3 4" key="1">
    <citation type="journal article" date="2019" name="Nat. Microbiol.">
        <title>Mediterranean grassland soil C-N compound turnover is dependent on rainfall and depth, and is mediated by genomically divergent microorganisms.</title>
        <authorList>
            <person name="Diamond S."/>
            <person name="Andeer P.F."/>
            <person name="Li Z."/>
            <person name="Crits-Christoph A."/>
            <person name="Burstein D."/>
            <person name="Anantharaman K."/>
            <person name="Lane K.R."/>
            <person name="Thomas B.C."/>
            <person name="Pan C."/>
            <person name="Northen T.R."/>
            <person name="Banfield J.F."/>
        </authorList>
    </citation>
    <scope>NUCLEOTIDE SEQUENCE [LARGE SCALE GENOMIC DNA]</scope>
    <source>
        <strain evidence="3">WS_11</strain>
    </source>
</reference>
<dbReference type="GO" id="GO:0016020">
    <property type="term" value="C:membrane"/>
    <property type="evidence" value="ECO:0007669"/>
    <property type="project" value="InterPro"/>
</dbReference>
<protein>
    <submittedName>
        <fullName evidence="3">Alpha-1,2-fucosyltransferase</fullName>
    </submittedName>
</protein>
<dbReference type="GO" id="GO:0008107">
    <property type="term" value="F:galactoside 2-alpha-L-fucosyltransferase activity"/>
    <property type="evidence" value="ECO:0007669"/>
    <property type="project" value="InterPro"/>
</dbReference>
<dbReference type="CDD" id="cd11301">
    <property type="entry name" value="Fut1_Fut2_like"/>
    <property type="match status" value="1"/>
</dbReference>
<evidence type="ECO:0000313" key="4">
    <source>
        <dbReference type="Proteomes" id="UP000319771"/>
    </source>
</evidence>
<proteinExistence type="predicted"/>
<keyword evidence="1 3" id="KW-0328">Glycosyltransferase</keyword>
<keyword evidence="2 3" id="KW-0808">Transferase</keyword>
<dbReference type="PANTHER" id="PTHR11927:SF9">
    <property type="entry name" value="L-FUCOSYLTRANSFERASE"/>
    <property type="match status" value="1"/>
</dbReference>
<dbReference type="Proteomes" id="UP000319771">
    <property type="component" value="Unassembled WGS sequence"/>
</dbReference>
<dbReference type="Pfam" id="PF01531">
    <property type="entry name" value="Glyco_transf_11"/>
    <property type="match status" value="1"/>
</dbReference>
<evidence type="ECO:0000313" key="3">
    <source>
        <dbReference type="EMBL" id="TMQ72217.1"/>
    </source>
</evidence>
<sequence>MITARLMGGLGNQLFQYAAGFALARRLGVPLQLDATWFRGVTGRRYALEPFTLSGRVASDSELRAAGIRHPSAWARGLARVGIRKPAAIRGHAREPGFSYWDGFLSLGDGAYLDGYWQSERYFAEVAQVARAEFALRRPPDAENQRMLDAIRGAEAVGIHARRGDYVTDARTRDVHGHAPAEYYAAAVARIRSLVRAPAFFVFSDDPAWAAQHLRVDPATVIVGHNDAGRDYEDLRLMSACRHHIIANSTFSWWAAWLGERPGQRVIAPRHWFRDGPDARDLVPARWERR</sequence>
<dbReference type="PANTHER" id="PTHR11927">
    <property type="entry name" value="GALACTOSIDE 2-L-FUCOSYLTRANSFERASE"/>
    <property type="match status" value="1"/>
</dbReference>
<evidence type="ECO:0000256" key="2">
    <source>
        <dbReference type="ARBA" id="ARBA00022679"/>
    </source>
</evidence>
<gene>
    <name evidence="3" type="ORF">E6K81_08190</name>
</gene>
<dbReference type="GO" id="GO:0005975">
    <property type="term" value="P:carbohydrate metabolic process"/>
    <property type="evidence" value="ECO:0007669"/>
    <property type="project" value="InterPro"/>
</dbReference>
<dbReference type="EMBL" id="VBPB01000116">
    <property type="protein sequence ID" value="TMQ72217.1"/>
    <property type="molecule type" value="Genomic_DNA"/>
</dbReference>
<evidence type="ECO:0000256" key="1">
    <source>
        <dbReference type="ARBA" id="ARBA00022676"/>
    </source>
</evidence>
<comment type="caution">
    <text evidence="3">The sequence shown here is derived from an EMBL/GenBank/DDBJ whole genome shotgun (WGS) entry which is preliminary data.</text>
</comment>
<dbReference type="AlphaFoldDB" id="A0A538U8M5"/>